<dbReference type="GO" id="GO:0006567">
    <property type="term" value="P:L-threonine catabolic process"/>
    <property type="evidence" value="ECO:0007669"/>
    <property type="project" value="TreeGrafter"/>
</dbReference>
<evidence type="ECO:0000256" key="6">
    <source>
        <dbReference type="SAM" id="MobiDB-lite"/>
    </source>
</evidence>
<dbReference type="InterPro" id="IPR015424">
    <property type="entry name" value="PyrdxlP-dep_Trfase"/>
</dbReference>
<dbReference type="InterPro" id="IPR023603">
    <property type="entry name" value="Low_specificity_L-TA-like"/>
</dbReference>
<evidence type="ECO:0000313" key="9">
    <source>
        <dbReference type="Proteomes" id="UP000238348"/>
    </source>
</evidence>
<feature type="modified residue" description="N6-(pyridoxal phosphate)lysine" evidence="5">
    <location>
        <position position="201"/>
    </location>
</feature>
<dbReference type="PANTHER" id="PTHR48097">
    <property type="entry name" value="L-THREONINE ALDOLASE-RELATED"/>
    <property type="match status" value="1"/>
</dbReference>
<dbReference type="Pfam" id="PF01212">
    <property type="entry name" value="Beta_elim_lyase"/>
    <property type="match status" value="1"/>
</dbReference>
<protein>
    <submittedName>
        <fullName evidence="8">Threonine aldolase</fullName>
        <ecNumber evidence="8">4.1.2.5</ecNumber>
    </submittedName>
</protein>
<dbReference type="InterPro" id="IPR001597">
    <property type="entry name" value="ArAA_b-elim_lyase/Thr_aldolase"/>
</dbReference>
<accession>A0A2L0EP39</accession>
<proteinExistence type="inferred from homology"/>
<evidence type="ECO:0000259" key="7">
    <source>
        <dbReference type="Pfam" id="PF01212"/>
    </source>
</evidence>
<gene>
    <name evidence="8" type="ORF">SOCE26_024760</name>
</gene>
<dbReference type="PIRSF" id="PIRSF017617">
    <property type="entry name" value="Thr_aldolase"/>
    <property type="match status" value="1"/>
</dbReference>
<dbReference type="OrthoDB" id="9774495at2"/>
<keyword evidence="4 8" id="KW-0456">Lyase</keyword>
<dbReference type="GO" id="GO:0006545">
    <property type="term" value="P:glycine biosynthetic process"/>
    <property type="evidence" value="ECO:0007669"/>
    <property type="project" value="TreeGrafter"/>
</dbReference>
<evidence type="ECO:0000256" key="3">
    <source>
        <dbReference type="ARBA" id="ARBA00022898"/>
    </source>
</evidence>
<feature type="domain" description="Aromatic amino acid beta-eliminating lyase/threonine aldolase" evidence="7">
    <location>
        <begin position="6"/>
        <end position="272"/>
    </location>
</feature>
<feature type="region of interest" description="Disordered" evidence="6">
    <location>
        <begin position="269"/>
        <end position="298"/>
    </location>
</feature>
<dbReference type="SUPFAM" id="SSF53383">
    <property type="entry name" value="PLP-dependent transferases"/>
    <property type="match status" value="1"/>
</dbReference>
<dbReference type="RefSeq" id="WP_104978863.1">
    <property type="nucleotide sequence ID" value="NZ_CP012673.1"/>
</dbReference>
<evidence type="ECO:0000256" key="5">
    <source>
        <dbReference type="PIRSR" id="PIRSR017617-1"/>
    </source>
</evidence>
<dbReference type="AlphaFoldDB" id="A0A2L0EP39"/>
<comment type="cofactor">
    <cofactor evidence="1">
        <name>pyridoxal 5'-phosphate</name>
        <dbReference type="ChEBI" id="CHEBI:597326"/>
    </cofactor>
</comment>
<evidence type="ECO:0000256" key="2">
    <source>
        <dbReference type="ARBA" id="ARBA00006966"/>
    </source>
</evidence>
<dbReference type="EC" id="4.1.2.5" evidence="8"/>
<evidence type="ECO:0000256" key="1">
    <source>
        <dbReference type="ARBA" id="ARBA00001933"/>
    </source>
</evidence>
<dbReference type="Proteomes" id="UP000238348">
    <property type="component" value="Chromosome"/>
</dbReference>
<comment type="similarity">
    <text evidence="2">Belongs to the threonine aldolase family.</text>
</comment>
<dbReference type="EMBL" id="CP012673">
    <property type="protein sequence ID" value="AUX41071.1"/>
    <property type="molecule type" value="Genomic_DNA"/>
</dbReference>
<dbReference type="InterPro" id="IPR015421">
    <property type="entry name" value="PyrdxlP-dep_Trfase_major"/>
</dbReference>
<dbReference type="InterPro" id="IPR015422">
    <property type="entry name" value="PyrdxlP-dep_Trfase_small"/>
</dbReference>
<reference evidence="8 9" key="1">
    <citation type="submission" date="2015-09" db="EMBL/GenBank/DDBJ databases">
        <title>Sorangium comparison.</title>
        <authorList>
            <person name="Zaburannyi N."/>
            <person name="Bunk B."/>
            <person name="Overmann J."/>
            <person name="Mueller R."/>
        </authorList>
    </citation>
    <scope>NUCLEOTIDE SEQUENCE [LARGE SCALE GENOMIC DNA]</scope>
    <source>
        <strain evidence="8 9">So ce26</strain>
    </source>
</reference>
<name>A0A2L0EP39_SORCE</name>
<dbReference type="Gene3D" id="3.40.640.10">
    <property type="entry name" value="Type I PLP-dependent aspartate aminotransferase-like (Major domain)"/>
    <property type="match status" value="1"/>
</dbReference>
<sequence>MQAMIDLRSDTVTRPTATMRAAMAAAEVGDDVYREDPTVRRLEERVAELTGKEAALFVPSGTMGNQIALLCHTQRGDEVIAGEGAHCAYYESGAAPAWSGVQFAFAGRGGLFTAEDVEHAIKPPQYYLPRTRVVAIENTHNRAGGRVFPQRDVLAIASVARAHGLALHLDGARIWNAAVASGRTVAELAAPFDTASVCFSKGLGAPVGSALAGSADVVRAALRFRKMLGGGMRQAGVLAAAALHALTHHQVRLAEDHEAARTIARAMREAAHRGSTPPAADTRAAKDTPAATDAPHATVGEPETNIVYVETPGIPAERLVEAARQRGVLVGAADRSAVRIVTHLDLAPAQVAPAARALAEALAEVLALPRERGGAGARA</sequence>
<organism evidence="8 9">
    <name type="scientific">Sorangium cellulosum</name>
    <name type="common">Polyangium cellulosum</name>
    <dbReference type="NCBI Taxonomy" id="56"/>
    <lineage>
        <taxon>Bacteria</taxon>
        <taxon>Pseudomonadati</taxon>
        <taxon>Myxococcota</taxon>
        <taxon>Polyangia</taxon>
        <taxon>Polyangiales</taxon>
        <taxon>Polyangiaceae</taxon>
        <taxon>Sorangium</taxon>
    </lineage>
</organism>
<dbReference type="GO" id="GO:0005829">
    <property type="term" value="C:cytosol"/>
    <property type="evidence" value="ECO:0007669"/>
    <property type="project" value="TreeGrafter"/>
</dbReference>
<evidence type="ECO:0000313" key="8">
    <source>
        <dbReference type="EMBL" id="AUX41071.1"/>
    </source>
</evidence>
<keyword evidence="3" id="KW-0663">Pyridoxal phosphate</keyword>
<dbReference type="NCBIfam" id="NF041359">
    <property type="entry name" value="GntG_guanitoxin"/>
    <property type="match status" value="1"/>
</dbReference>
<dbReference type="Gene3D" id="3.90.1150.10">
    <property type="entry name" value="Aspartate Aminotransferase, domain 1"/>
    <property type="match status" value="1"/>
</dbReference>
<feature type="compositionally biased region" description="Low complexity" evidence="6">
    <location>
        <begin position="276"/>
        <end position="298"/>
    </location>
</feature>
<evidence type="ECO:0000256" key="4">
    <source>
        <dbReference type="ARBA" id="ARBA00023239"/>
    </source>
</evidence>
<dbReference type="FunFam" id="3.40.640.10:FF:000030">
    <property type="entry name" value="Low-specificity L-threonine aldolase"/>
    <property type="match status" value="1"/>
</dbReference>
<dbReference type="PANTHER" id="PTHR48097:SF9">
    <property type="entry name" value="L-THREONINE ALDOLASE"/>
    <property type="match status" value="1"/>
</dbReference>
<dbReference type="GO" id="GO:0008732">
    <property type="term" value="F:L-allo-threonine aldolase activity"/>
    <property type="evidence" value="ECO:0007669"/>
    <property type="project" value="TreeGrafter"/>
</dbReference>